<dbReference type="CDD" id="cd07185">
    <property type="entry name" value="OmpA_C-like"/>
    <property type="match status" value="1"/>
</dbReference>
<dbReference type="PROSITE" id="PS51123">
    <property type="entry name" value="OMPA_2"/>
    <property type="match status" value="1"/>
</dbReference>
<evidence type="ECO:0000313" key="10">
    <source>
        <dbReference type="EMBL" id="PLW75515.1"/>
    </source>
</evidence>
<sequence>MAEESTEREPELIIVRRRYDADLDAPHGGVWKIAHADFMTAMMAFFLVMWLASATDEETRKDIAQYFNPVKLAEMTPHQKGLQDPEEAAPKPDDTANEEGKKFNGKSNTPSTPRKFSADGGRVEKTGTTNFKNLPTYSEAEIFSDPYGILNRIMASAQQMEKQESPSEGASDNDGKIGNKGGAALRDPFDPLYWQLKPEKPEIEQDNLQVEVIESKVFQTQLPRINPMLSDTSIVKGIITGNDPATEITPEPPMGTRHASSGEEPEDAASLEPTDTNASGPKTTSKPQQKRQAEKLALYKDRLAQELGKSPRLVIGNELTVTQKGDGMLIDVTDKPSWSMFAVGSSEPSARSIALLEKIANSLKTVKGKIIIRGHTDSRPFRNKGNDNWRLSTARAHMARHMLIRGGLDETRLWRVEGYADRELKQPDKPEAANNRRIEILVQPDEEAGQ</sequence>
<keyword evidence="4" id="KW-0812">Transmembrane</keyword>
<feature type="compositionally biased region" description="Basic and acidic residues" evidence="8">
    <location>
        <begin position="88"/>
        <end position="102"/>
    </location>
</feature>
<dbReference type="GO" id="GO:0005886">
    <property type="term" value="C:plasma membrane"/>
    <property type="evidence" value="ECO:0007669"/>
    <property type="project" value="UniProtKB-SubCell"/>
</dbReference>
<feature type="region of interest" description="Disordered" evidence="8">
    <location>
        <begin position="425"/>
        <end position="450"/>
    </location>
</feature>
<dbReference type="EMBL" id="PKUQ01000050">
    <property type="protein sequence ID" value="PLW75515.1"/>
    <property type="molecule type" value="Genomic_DNA"/>
</dbReference>
<dbReference type="PANTHER" id="PTHR30329">
    <property type="entry name" value="STATOR ELEMENT OF FLAGELLAR MOTOR COMPLEX"/>
    <property type="match status" value="1"/>
</dbReference>
<dbReference type="SUPFAM" id="SSF103088">
    <property type="entry name" value="OmpA-like"/>
    <property type="match status" value="1"/>
</dbReference>
<feature type="compositionally biased region" description="Polar residues" evidence="8">
    <location>
        <begin position="273"/>
        <end position="287"/>
    </location>
</feature>
<dbReference type="AlphaFoldDB" id="A0A2N5XWN9"/>
<gene>
    <name evidence="11" type="ORF">C0081_01405</name>
    <name evidence="10" type="ORF">C0081_19445</name>
</gene>
<protein>
    <recommendedName>
        <fullName evidence="9">OmpA-like domain-containing protein</fullName>
    </recommendedName>
</protein>
<evidence type="ECO:0000259" key="9">
    <source>
        <dbReference type="PROSITE" id="PS51123"/>
    </source>
</evidence>
<feature type="compositionally biased region" description="Polar residues" evidence="8">
    <location>
        <begin position="157"/>
        <end position="170"/>
    </location>
</feature>
<accession>A0A2N5XWN9</accession>
<reference evidence="11 12" key="1">
    <citation type="submission" date="2018-01" db="EMBL/GenBank/DDBJ databases">
        <title>The draft genome sequence of Cohaesibacter sp. H1304.</title>
        <authorList>
            <person name="Wang N.-N."/>
            <person name="Du Z.-J."/>
        </authorList>
    </citation>
    <scope>NUCLEOTIDE SEQUENCE [LARGE SCALE GENOMIC DNA]</scope>
    <source>
        <strain evidence="11 12">H1304</strain>
    </source>
</reference>
<evidence type="ECO:0000256" key="5">
    <source>
        <dbReference type="ARBA" id="ARBA00022989"/>
    </source>
</evidence>
<dbReference type="OrthoDB" id="7170686at2"/>
<dbReference type="InterPro" id="IPR050330">
    <property type="entry name" value="Bact_OuterMem_StrucFunc"/>
</dbReference>
<feature type="region of interest" description="Disordered" evidence="8">
    <location>
        <begin position="157"/>
        <end position="186"/>
    </location>
</feature>
<dbReference type="PANTHER" id="PTHR30329:SF21">
    <property type="entry name" value="LIPOPROTEIN YIAD-RELATED"/>
    <property type="match status" value="1"/>
</dbReference>
<comment type="caution">
    <text evidence="11">The sequence shown here is derived from an EMBL/GenBank/DDBJ whole genome shotgun (WGS) entry which is preliminary data.</text>
</comment>
<evidence type="ECO:0000313" key="11">
    <source>
        <dbReference type="EMBL" id="PLW78922.1"/>
    </source>
</evidence>
<comment type="subcellular location">
    <subcellularLocation>
        <location evidence="1">Cell membrane</location>
        <topology evidence="1">Single-pass membrane protein</topology>
    </subcellularLocation>
</comment>
<feature type="region of interest" description="Disordered" evidence="8">
    <location>
        <begin position="76"/>
        <end position="131"/>
    </location>
</feature>
<dbReference type="Gene3D" id="3.30.1330.60">
    <property type="entry name" value="OmpA-like domain"/>
    <property type="match status" value="1"/>
</dbReference>
<evidence type="ECO:0000256" key="1">
    <source>
        <dbReference type="ARBA" id="ARBA00004162"/>
    </source>
</evidence>
<organism evidence="11 12">
    <name type="scientific">Cohaesibacter celericrescens</name>
    <dbReference type="NCBI Taxonomy" id="2067669"/>
    <lineage>
        <taxon>Bacteria</taxon>
        <taxon>Pseudomonadati</taxon>
        <taxon>Pseudomonadota</taxon>
        <taxon>Alphaproteobacteria</taxon>
        <taxon>Hyphomicrobiales</taxon>
        <taxon>Cohaesibacteraceae</taxon>
    </lineage>
</organism>
<evidence type="ECO:0000256" key="2">
    <source>
        <dbReference type="ARBA" id="ARBA00008914"/>
    </source>
</evidence>
<evidence type="ECO:0000256" key="6">
    <source>
        <dbReference type="ARBA" id="ARBA00023136"/>
    </source>
</evidence>
<dbReference type="Proteomes" id="UP000234881">
    <property type="component" value="Unassembled WGS sequence"/>
</dbReference>
<dbReference type="InterPro" id="IPR036737">
    <property type="entry name" value="OmpA-like_sf"/>
</dbReference>
<feature type="domain" description="OmpA-like" evidence="9">
    <location>
        <begin position="328"/>
        <end position="446"/>
    </location>
</feature>
<keyword evidence="12" id="KW-1185">Reference proteome</keyword>
<keyword evidence="6 7" id="KW-0472">Membrane</keyword>
<feature type="compositionally biased region" description="Polar residues" evidence="8">
    <location>
        <begin position="105"/>
        <end position="114"/>
    </location>
</feature>
<dbReference type="Pfam" id="PF13677">
    <property type="entry name" value="MotB_plug"/>
    <property type="match status" value="1"/>
</dbReference>
<feature type="region of interest" description="Disordered" evidence="8">
    <location>
        <begin position="240"/>
        <end position="293"/>
    </location>
</feature>
<evidence type="ECO:0000256" key="7">
    <source>
        <dbReference type="PROSITE-ProRule" id="PRU00473"/>
    </source>
</evidence>
<evidence type="ECO:0000256" key="3">
    <source>
        <dbReference type="ARBA" id="ARBA00022475"/>
    </source>
</evidence>
<dbReference type="EMBL" id="PKUQ01000001">
    <property type="protein sequence ID" value="PLW78922.1"/>
    <property type="molecule type" value="Genomic_DNA"/>
</dbReference>
<dbReference type="Pfam" id="PF00691">
    <property type="entry name" value="OmpA"/>
    <property type="match status" value="1"/>
</dbReference>
<dbReference type="NCBIfam" id="NF004651">
    <property type="entry name" value="PRK05996.1"/>
    <property type="match status" value="1"/>
</dbReference>
<name>A0A2N5XWN9_9HYPH</name>
<dbReference type="InterPro" id="IPR025713">
    <property type="entry name" value="MotB-like_N_dom"/>
</dbReference>
<evidence type="ECO:0000256" key="4">
    <source>
        <dbReference type="ARBA" id="ARBA00022692"/>
    </source>
</evidence>
<dbReference type="RefSeq" id="WP_101532006.1">
    <property type="nucleotide sequence ID" value="NZ_PKUQ01000001.1"/>
</dbReference>
<evidence type="ECO:0000256" key="8">
    <source>
        <dbReference type="SAM" id="MobiDB-lite"/>
    </source>
</evidence>
<keyword evidence="3" id="KW-1003">Cell membrane</keyword>
<comment type="similarity">
    <text evidence="2">Belongs to the MotB family.</text>
</comment>
<keyword evidence="5" id="KW-1133">Transmembrane helix</keyword>
<dbReference type="InterPro" id="IPR006665">
    <property type="entry name" value="OmpA-like"/>
</dbReference>
<feature type="compositionally biased region" description="Basic and acidic residues" evidence="8">
    <location>
        <begin position="425"/>
        <end position="439"/>
    </location>
</feature>
<evidence type="ECO:0000313" key="12">
    <source>
        <dbReference type="Proteomes" id="UP000234881"/>
    </source>
</evidence>
<proteinExistence type="inferred from homology"/>